<comment type="caution">
    <text evidence="1">The sequence shown here is derived from an EMBL/GenBank/DDBJ whole genome shotgun (WGS) entry which is preliminary data.</text>
</comment>
<sequence>MNYLAHIYLSGDDDPLLKIGNFIADSVKGKAFKKYPQAIQNGIKLHREIDTFTDSHPIVFESKHRLFKKYRHYSSVIVDVLYDHFLAKNWQDYHPTRLNVYIEDFYLLLKYNFESLPKRVQNFYPYMVSDNWLLSYAEIDGIEKILTQMNHRVKGKTQLQESVKELKEFYPEFESEFTAFFSELEEFVKLKKKELLVN</sequence>
<evidence type="ECO:0000313" key="2">
    <source>
        <dbReference type="Proteomes" id="UP000356253"/>
    </source>
</evidence>
<proteinExistence type="predicted"/>
<accession>A0AC61Y6Q6</accession>
<gene>
    <name evidence="1" type="primary">acpH</name>
    <name evidence="1" type="ORF">FVB9532_01434</name>
</gene>
<reference evidence="1" key="1">
    <citation type="submission" date="2019-09" db="EMBL/GenBank/DDBJ databases">
        <authorList>
            <person name="Rodrigo-Torres L."/>
            <person name="Arahal R. D."/>
            <person name="Lucena T."/>
        </authorList>
    </citation>
    <scope>NUCLEOTIDE SEQUENCE</scope>
    <source>
        <strain evidence="1">ISS653</strain>
    </source>
</reference>
<keyword evidence="2" id="KW-1185">Reference proteome</keyword>
<dbReference type="Proteomes" id="UP000356253">
    <property type="component" value="Unassembled WGS sequence"/>
</dbReference>
<dbReference type="EC" id="3.1.4.14" evidence="1"/>
<keyword evidence="1" id="KW-0378">Hydrolase</keyword>
<protein>
    <submittedName>
        <fullName evidence="1">Acyl carrier protein phosphodiesterase</fullName>
        <ecNumber evidence="1">3.1.4.14</ecNumber>
    </submittedName>
</protein>
<organism evidence="1 2">
    <name type="scientific">Mesonia oceanica</name>
    <dbReference type="NCBI Taxonomy" id="2687242"/>
    <lineage>
        <taxon>Bacteria</taxon>
        <taxon>Pseudomonadati</taxon>
        <taxon>Bacteroidota</taxon>
        <taxon>Flavobacteriia</taxon>
        <taxon>Flavobacteriales</taxon>
        <taxon>Flavobacteriaceae</taxon>
        <taxon>Mesonia</taxon>
    </lineage>
</organism>
<evidence type="ECO:0000313" key="1">
    <source>
        <dbReference type="EMBL" id="VVV00169.1"/>
    </source>
</evidence>
<name>A0AC61Y6Q6_9FLAO</name>
<dbReference type="EMBL" id="CABVMM010000005">
    <property type="protein sequence ID" value="VVV00169.1"/>
    <property type="molecule type" value="Genomic_DNA"/>
</dbReference>